<keyword evidence="2" id="KW-0238">DNA-binding</keyword>
<evidence type="ECO:0000256" key="1">
    <source>
        <dbReference type="ARBA" id="ARBA00023015"/>
    </source>
</evidence>
<keyword evidence="3" id="KW-0804">Transcription</keyword>
<evidence type="ECO:0000313" key="6">
    <source>
        <dbReference type="Proteomes" id="UP000321832"/>
    </source>
</evidence>
<feature type="domain" description="HTH luxR-type" evidence="4">
    <location>
        <begin position="193"/>
        <end position="258"/>
    </location>
</feature>
<gene>
    <name evidence="5" type="ORF">FSC37_21270</name>
</gene>
<dbReference type="PANTHER" id="PTHR44688:SF16">
    <property type="entry name" value="DNA-BINDING TRANSCRIPTIONAL ACTIVATOR DEVR_DOSR"/>
    <property type="match status" value="1"/>
</dbReference>
<dbReference type="PRINTS" id="PR00038">
    <property type="entry name" value="HTHLUXR"/>
</dbReference>
<dbReference type="InterPro" id="IPR016032">
    <property type="entry name" value="Sig_transdc_resp-reg_C-effctor"/>
</dbReference>
<dbReference type="EMBL" id="VOPW01000001">
    <property type="protein sequence ID" value="TXC67590.1"/>
    <property type="molecule type" value="Genomic_DNA"/>
</dbReference>
<reference evidence="5 6" key="1">
    <citation type="submission" date="2019-08" db="EMBL/GenBank/DDBJ databases">
        <authorList>
            <person name="Khan S.A."/>
            <person name="Jeon C.O."/>
            <person name="Jeong S.E."/>
        </authorList>
    </citation>
    <scope>NUCLEOTIDE SEQUENCE [LARGE SCALE GENOMIC DNA]</scope>
    <source>
        <strain evidence="6">IMCC1728</strain>
    </source>
</reference>
<accession>A0A5C6U4Q9</accession>
<dbReference type="InterPro" id="IPR000792">
    <property type="entry name" value="Tscrpt_reg_LuxR_C"/>
</dbReference>
<dbReference type="SMART" id="SM00421">
    <property type="entry name" value="HTH_LUXR"/>
    <property type="match status" value="1"/>
</dbReference>
<dbReference type="Gene3D" id="1.10.10.10">
    <property type="entry name" value="Winged helix-like DNA-binding domain superfamily/Winged helix DNA-binding domain"/>
    <property type="match status" value="1"/>
</dbReference>
<evidence type="ECO:0000256" key="2">
    <source>
        <dbReference type="ARBA" id="ARBA00023125"/>
    </source>
</evidence>
<dbReference type="Proteomes" id="UP000321832">
    <property type="component" value="Unassembled WGS sequence"/>
</dbReference>
<dbReference type="PANTHER" id="PTHR44688">
    <property type="entry name" value="DNA-BINDING TRANSCRIPTIONAL ACTIVATOR DEVR_DOSR"/>
    <property type="match status" value="1"/>
</dbReference>
<dbReference type="SUPFAM" id="SSF46894">
    <property type="entry name" value="C-terminal effector domain of the bipartite response regulators"/>
    <property type="match status" value="1"/>
</dbReference>
<dbReference type="GO" id="GO:0003677">
    <property type="term" value="F:DNA binding"/>
    <property type="evidence" value="ECO:0007669"/>
    <property type="project" value="UniProtKB-KW"/>
</dbReference>
<protein>
    <submittedName>
        <fullName evidence="5">Helix-turn-helix transcriptional regulator</fullName>
    </submittedName>
</protein>
<sequence length="261" mass="28557">MSQLELDRGDAATQRALAGLIGAIGDAGFAGGALEALNAPLQAASWSVYRVWRDRTPVLHCSASRGVADTTGDCFRAYQDGLYRRDRSFDRVDAAGAPGHVAVLHMRAEDAPNSDHRERIYRRHRVLERLSAAARDDDGSLLAVNLYHHEHQGPFSGVERERFEAIAPLLMATVKRHLALAERKAPADPREGLQRACPALTARELDVCERLLRGWSHDGIAADLGLSVATVKTYRARAFERLGLHFRSELFARFGGIGAAG</sequence>
<dbReference type="GO" id="GO:0006355">
    <property type="term" value="P:regulation of DNA-templated transcription"/>
    <property type="evidence" value="ECO:0007669"/>
    <property type="project" value="InterPro"/>
</dbReference>
<name>A0A5C6U4Q9_9BURK</name>
<evidence type="ECO:0000259" key="4">
    <source>
        <dbReference type="PROSITE" id="PS50043"/>
    </source>
</evidence>
<evidence type="ECO:0000313" key="5">
    <source>
        <dbReference type="EMBL" id="TXC67590.1"/>
    </source>
</evidence>
<evidence type="ECO:0000256" key="3">
    <source>
        <dbReference type="ARBA" id="ARBA00023163"/>
    </source>
</evidence>
<keyword evidence="1" id="KW-0805">Transcription regulation</keyword>
<organism evidence="5 6">
    <name type="scientific">Piscinibacter aquaticus</name>
    <dbReference type="NCBI Taxonomy" id="392597"/>
    <lineage>
        <taxon>Bacteria</taxon>
        <taxon>Pseudomonadati</taxon>
        <taxon>Pseudomonadota</taxon>
        <taxon>Betaproteobacteria</taxon>
        <taxon>Burkholderiales</taxon>
        <taxon>Sphaerotilaceae</taxon>
        <taxon>Piscinibacter</taxon>
    </lineage>
</organism>
<dbReference type="Pfam" id="PF00196">
    <property type="entry name" value="GerE"/>
    <property type="match status" value="1"/>
</dbReference>
<dbReference type="AlphaFoldDB" id="A0A5C6U4Q9"/>
<comment type="caution">
    <text evidence="5">The sequence shown here is derived from an EMBL/GenBank/DDBJ whole genome shotgun (WGS) entry which is preliminary data.</text>
</comment>
<keyword evidence="6" id="KW-1185">Reference proteome</keyword>
<proteinExistence type="predicted"/>
<dbReference type="PROSITE" id="PS50043">
    <property type="entry name" value="HTH_LUXR_2"/>
    <property type="match status" value="1"/>
</dbReference>
<dbReference type="CDD" id="cd06170">
    <property type="entry name" value="LuxR_C_like"/>
    <property type="match status" value="1"/>
</dbReference>
<dbReference type="InterPro" id="IPR036388">
    <property type="entry name" value="WH-like_DNA-bd_sf"/>
</dbReference>